<reference evidence="1 2" key="1">
    <citation type="journal article" date="2009" name="Nature">
        <title>The Sorghum bicolor genome and the diversification of grasses.</title>
        <authorList>
            <person name="Paterson A.H."/>
            <person name="Bowers J.E."/>
            <person name="Bruggmann R."/>
            <person name="Dubchak I."/>
            <person name="Grimwood J."/>
            <person name="Gundlach H."/>
            <person name="Haberer G."/>
            <person name="Hellsten U."/>
            <person name="Mitros T."/>
            <person name="Poliakov A."/>
            <person name="Schmutz J."/>
            <person name="Spannagl M."/>
            <person name="Tang H."/>
            <person name="Wang X."/>
            <person name="Wicker T."/>
            <person name="Bharti A.K."/>
            <person name="Chapman J."/>
            <person name="Feltus F.A."/>
            <person name="Gowik U."/>
            <person name="Grigoriev I.V."/>
            <person name="Lyons E."/>
            <person name="Maher C.A."/>
            <person name="Martis M."/>
            <person name="Narechania A."/>
            <person name="Otillar R.P."/>
            <person name="Penning B.W."/>
            <person name="Salamov A.A."/>
            <person name="Wang Y."/>
            <person name="Zhang L."/>
            <person name="Carpita N.C."/>
            <person name="Freeling M."/>
            <person name="Gingle A.R."/>
            <person name="Hash C.T."/>
            <person name="Keller B."/>
            <person name="Klein P."/>
            <person name="Kresovich S."/>
            <person name="McCann M.C."/>
            <person name="Ming R."/>
            <person name="Peterson D.G."/>
            <person name="Mehboob-ur-Rahman"/>
            <person name="Ware D."/>
            <person name="Westhoff P."/>
            <person name="Mayer K.F."/>
            <person name="Messing J."/>
            <person name="Rokhsar D.S."/>
        </authorList>
    </citation>
    <scope>NUCLEOTIDE SEQUENCE [LARGE SCALE GENOMIC DNA]</scope>
    <source>
        <strain evidence="2">cv. BTx623</strain>
    </source>
</reference>
<name>A0A1B6QQS7_SORBI</name>
<protein>
    <submittedName>
        <fullName evidence="1">Uncharacterized protein</fullName>
    </submittedName>
</protein>
<proteinExistence type="predicted"/>
<dbReference type="EMBL" id="CM000760">
    <property type="protein sequence ID" value="KXG40276.1"/>
    <property type="molecule type" value="Genomic_DNA"/>
</dbReference>
<accession>A0A1B6QQS7</accession>
<gene>
    <name evidence="1" type="ORF">SORBI_3001G521800</name>
</gene>
<dbReference type="Proteomes" id="UP000000768">
    <property type="component" value="Chromosome 1"/>
</dbReference>
<dbReference type="InterPro" id="IPR052929">
    <property type="entry name" value="RNase_H-like_EbsB-rel"/>
</dbReference>
<dbReference type="PANTHER" id="PTHR47074">
    <property type="entry name" value="BNAC02G40300D PROTEIN"/>
    <property type="match status" value="1"/>
</dbReference>
<evidence type="ECO:0000313" key="1">
    <source>
        <dbReference type="EMBL" id="KXG40276.1"/>
    </source>
</evidence>
<dbReference type="PANTHER" id="PTHR47074:SF43">
    <property type="entry name" value="RNASE H TYPE-1 DOMAIN-CONTAINING PROTEIN"/>
    <property type="match status" value="1"/>
</dbReference>
<reference evidence="2" key="2">
    <citation type="journal article" date="2018" name="Plant J.">
        <title>The Sorghum bicolor reference genome: improved assembly, gene annotations, a transcriptome atlas, and signatures of genome organization.</title>
        <authorList>
            <person name="McCormick R.F."/>
            <person name="Truong S.K."/>
            <person name="Sreedasyam A."/>
            <person name="Jenkins J."/>
            <person name="Shu S."/>
            <person name="Sims D."/>
            <person name="Kennedy M."/>
            <person name="Amirebrahimi M."/>
            <person name="Weers B.D."/>
            <person name="McKinley B."/>
            <person name="Mattison A."/>
            <person name="Morishige D.T."/>
            <person name="Grimwood J."/>
            <person name="Schmutz J."/>
            <person name="Mullet J.E."/>
        </authorList>
    </citation>
    <scope>NUCLEOTIDE SEQUENCE [LARGE SCALE GENOMIC DNA]</scope>
    <source>
        <strain evidence="2">cv. BTx623</strain>
    </source>
</reference>
<dbReference type="Gramene" id="KXG40276">
    <property type="protein sequence ID" value="KXG40276"/>
    <property type="gene ID" value="SORBI_3001G521800"/>
</dbReference>
<dbReference type="InParanoid" id="A0A1B6QQS7"/>
<organism evidence="1 2">
    <name type="scientific">Sorghum bicolor</name>
    <name type="common">Sorghum</name>
    <name type="synonym">Sorghum vulgare</name>
    <dbReference type="NCBI Taxonomy" id="4558"/>
    <lineage>
        <taxon>Eukaryota</taxon>
        <taxon>Viridiplantae</taxon>
        <taxon>Streptophyta</taxon>
        <taxon>Embryophyta</taxon>
        <taxon>Tracheophyta</taxon>
        <taxon>Spermatophyta</taxon>
        <taxon>Magnoliopsida</taxon>
        <taxon>Liliopsida</taxon>
        <taxon>Poales</taxon>
        <taxon>Poaceae</taxon>
        <taxon>PACMAD clade</taxon>
        <taxon>Panicoideae</taxon>
        <taxon>Andropogonodae</taxon>
        <taxon>Andropogoneae</taxon>
        <taxon>Sorghinae</taxon>
        <taxon>Sorghum</taxon>
    </lineage>
</organism>
<evidence type="ECO:0000313" key="2">
    <source>
        <dbReference type="Proteomes" id="UP000000768"/>
    </source>
</evidence>
<keyword evidence="2" id="KW-1185">Reference proteome</keyword>
<dbReference type="AlphaFoldDB" id="A0A1B6QQS7"/>
<sequence length="194" mass="21428">MHMANQGAALDVMDLISYLQEEIKLKVVILLWCWSNVRNKTNQGERKYTTEELCSSVLYHSCQMTKLKSASSPSESKHGKWRPPREGFYKINCNGTFLQNSKSGGWGRIIRDHKGAFMAAAAAGHLEFLSSALHAGSLACLKDLELQHLTCNVVADCLVSYGACLDVGNSSLWLDQAPEFVIPHVSSDLPELVT</sequence>